<gene>
    <name evidence="3" type="primary">baeB</name>
    <name evidence="3" type="ORF">JEOSCH030_00712</name>
</gene>
<evidence type="ECO:0000313" key="4">
    <source>
        <dbReference type="Proteomes" id="UP000521032"/>
    </source>
</evidence>
<protein>
    <submittedName>
        <fullName evidence="3">Putative polyketide biosynthesis zinc-dependent hydrolase BaeB</fullName>
    </submittedName>
</protein>
<organism evidence="3 4">
    <name type="scientific">Phocicoccus schoeneichii</name>
    <dbReference type="NCBI Taxonomy" id="1812261"/>
    <lineage>
        <taxon>Bacteria</taxon>
        <taxon>Bacillati</taxon>
        <taxon>Bacillota</taxon>
        <taxon>Bacilli</taxon>
        <taxon>Bacillales</taxon>
        <taxon>Salinicoccaceae</taxon>
        <taxon>Phocicoccus</taxon>
    </lineage>
</organism>
<sequence length="455" mass="50947">MFFKQFFDSKLAQTSYMIGCQKTNEAMIIDPKRVLDEYIEVAEQEGFKITKATETHIHADFASGLRDVGRKLGSQLYVSDEGDDNWKYLNMPSDTVFLKDGDIINIGFVELKVVHTPGHTPESISFVLTDHGGGSTEPMGMFTGDFLFVGDVGRPDLLEVAANIKGTTEIGGNQMFDSLQKLSQYPDFLQIWPGHGAGSACGKSLGAVPLSTLGYERKNNWALQYGENEKSAFIDELTKDQPEPPTYFSEMKRVNKVGLDEFSLKDIKVDVTNKFIGQLFDLRVKEDFRDGFSKGAINVPYNDQFIQFVGWYIDFKQPMTVVVDPNNSEQLQKDLASIGYDGLELIIPSDEVFSLVDDSYETISPEKFVQAHLNDSILDVRTSKEYNVDHLDSVEHIHFGTLRTADIPFEKDKQLFVHCQSGVRSAMALSILKARGFTNIINVDKGFIGIKGNMN</sequence>
<proteinExistence type="predicted"/>
<evidence type="ECO:0000313" key="3">
    <source>
        <dbReference type="EMBL" id="CAD2074476.1"/>
    </source>
</evidence>
<dbReference type="InterPro" id="IPR051682">
    <property type="entry name" value="Mito_Persulfide_Diox"/>
</dbReference>
<dbReference type="PROSITE" id="PS50206">
    <property type="entry name" value="RHODANESE_3"/>
    <property type="match status" value="1"/>
</dbReference>
<dbReference type="Proteomes" id="UP000521032">
    <property type="component" value="Unassembled WGS sequence"/>
</dbReference>
<feature type="domain" description="Rhodanese" evidence="2">
    <location>
        <begin position="377"/>
        <end position="455"/>
    </location>
</feature>
<accession>A0A6V7RB15</accession>
<dbReference type="Pfam" id="PF00753">
    <property type="entry name" value="Lactamase_B"/>
    <property type="match status" value="1"/>
</dbReference>
<dbReference type="FunFam" id="3.60.15.10:FF:000030">
    <property type="entry name" value="Metallo-beta-lactamase family protein"/>
    <property type="match status" value="1"/>
</dbReference>
<dbReference type="InterPro" id="IPR036866">
    <property type="entry name" value="RibonucZ/Hydroxyglut_hydro"/>
</dbReference>
<dbReference type="CDD" id="cd00158">
    <property type="entry name" value="RHOD"/>
    <property type="match status" value="1"/>
</dbReference>
<dbReference type="SMART" id="SM00849">
    <property type="entry name" value="Lactamase_B"/>
    <property type="match status" value="1"/>
</dbReference>
<evidence type="ECO:0000256" key="1">
    <source>
        <dbReference type="ARBA" id="ARBA00022723"/>
    </source>
</evidence>
<dbReference type="SMART" id="SM00450">
    <property type="entry name" value="RHOD"/>
    <property type="match status" value="1"/>
</dbReference>
<reference evidence="3 4" key="1">
    <citation type="submission" date="2020-07" db="EMBL/GenBank/DDBJ databases">
        <authorList>
            <person name="Criscuolo A."/>
        </authorList>
    </citation>
    <scope>NUCLEOTIDE SEQUENCE [LARGE SCALE GENOMIC DNA]</scope>
    <source>
        <strain evidence="4">CIP 111030</strain>
    </source>
</reference>
<keyword evidence="3" id="KW-0378">Hydrolase</keyword>
<dbReference type="InterPro" id="IPR044528">
    <property type="entry name" value="POD-like_MBL-fold"/>
</dbReference>
<dbReference type="SUPFAM" id="SSF52821">
    <property type="entry name" value="Rhodanese/Cell cycle control phosphatase"/>
    <property type="match status" value="2"/>
</dbReference>
<dbReference type="GO" id="GO:0046872">
    <property type="term" value="F:metal ion binding"/>
    <property type="evidence" value="ECO:0007669"/>
    <property type="project" value="UniProtKB-KW"/>
</dbReference>
<dbReference type="Gene3D" id="3.60.15.10">
    <property type="entry name" value="Ribonuclease Z/Hydroxyacylglutathione hydrolase-like"/>
    <property type="match status" value="1"/>
</dbReference>
<keyword evidence="4" id="KW-1185">Reference proteome</keyword>
<dbReference type="GO" id="GO:0070813">
    <property type="term" value="P:hydrogen sulfide metabolic process"/>
    <property type="evidence" value="ECO:0007669"/>
    <property type="project" value="TreeGrafter"/>
</dbReference>
<dbReference type="PANTHER" id="PTHR43084:SF1">
    <property type="entry name" value="PERSULFIDE DIOXYGENASE ETHE1, MITOCHONDRIAL"/>
    <property type="match status" value="1"/>
</dbReference>
<dbReference type="CDD" id="cd07724">
    <property type="entry name" value="POD-like_MBL-fold"/>
    <property type="match status" value="1"/>
</dbReference>
<name>A0A6V7RB15_9BACL</name>
<dbReference type="SUPFAM" id="SSF56281">
    <property type="entry name" value="Metallo-hydrolase/oxidoreductase"/>
    <property type="match status" value="1"/>
</dbReference>
<dbReference type="GO" id="GO:0016787">
    <property type="term" value="F:hydrolase activity"/>
    <property type="evidence" value="ECO:0007669"/>
    <property type="project" value="UniProtKB-KW"/>
</dbReference>
<dbReference type="EMBL" id="CAJEWE010000007">
    <property type="protein sequence ID" value="CAD2074476.1"/>
    <property type="molecule type" value="Genomic_DNA"/>
</dbReference>
<comment type="caution">
    <text evidence="3">The sequence shown here is derived from an EMBL/GenBank/DDBJ whole genome shotgun (WGS) entry which is preliminary data.</text>
</comment>
<evidence type="ECO:0000259" key="2">
    <source>
        <dbReference type="PROSITE" id="PS50206"/>
    </source>
</evidence>
<dbReference type="Gene3D" id="3.40.250.10">
    <property type="entry name" value="Rhodanese-like domain"/>
    <property type="match status" value="2"/>
</dbReference>
<keyword evidence="1" id="KW-0479">Metal-binding</keyword>
<dbReference type="InterPro" id="IPR001763">
    <property type="entry name" value="Rhodanese-like_dom"/>
</dbReference>
<dbReference type="Pfam" id="PF00581">
    <property type="entry name" value="Rhodanese"/>
    <property type="match status" value="1"/>
</dbReference>
<dbReference type="InterPro" id="IPR036873">
    <property type="entry name" value="Rhodanese-like_dom_sf"/>
</dbReference>
<dbReference type="RefSeq" id="WP_186086211.1">
    <property type="nucleotide sequence ID" value="NZ_BMDB01000002.1"/>
</dbReference>
<dbReference type="AlphaFoldDB" id="A0A6V7RB15"/>
<dbReference type="GO" id="GO:0006749">
    <property type="term" value="P:glutathione metabolic process"/>
    <property type="evidence" value="ECO:0007669"/>
    <property type="project" value="InterPro"/>
</dbReference>
<dbReference type="GO" id="GO:0050313">
    <property type="term" value="F:sulfur dioxygenase activity"/>
    <property type="evidence" value="ECO:0007669"/>
    <property type="project" value="InterPro"/>
</dbReference>
<dbReference type="PANTHER" id="PTHR43084">
    <property type="entry name" value="PERSULFIDE DIOXYGENASE ETHE1"/>
    <property type="match status" value="1"/>
</dbReference>
<dbReference type="InterPro" id="IPR001279">
    <property type="entry name" value="Metallo-B-lactamas"/>
</dbReference>